<dbReference type="Pfam" id="PF00561">
    <property type="entry name" value="Abhydrolase_1"/>
    <property type="match status" value="1"/>
</dbReference>
<organism evidence="2 3">
    <name type="scientific">Virgisporangium ochraceum</name>
    <dbReference type="NCBI Taxonomy" id="65505"/>
    <lineage>
        <taxon>Bacteria</taxon>
        <taxon>Bacillati</taxon>
        <taxon>Actinomycetota</taxon>
        <taxon>Actinomycetes</taxon>
        <taxon>Micromonosporales</taxon>
        <taxon>Micromonosporaceae</taxon>
        <taxon>Virgisporangium</taxon>
    </lineage>
</organism>
<dbReference type="Gene3D" id="3.40.50.1820">
    <property type="entry name" value="alpha/beta hydrolase"/>
    <property type="match status" value="1"/>
</dbReference>
<dbReference type="AlphaFoldDB" id="A0A8J4EC53"/>
<dbReference type="EMBL" id="BOPH01000073">
    <property type="protein sequence ID" value="GIJ70120.1"/>
    <property type="molecule type" value="Genomic_DNA"/>
</dbReference>
<protein>
    <submittedName>
        <fullName evidence="2">O-methylpimelyl-ACP methylesterase</fullName>
    </submittedName>
</protein>
<name>A0A8J4EC53_9ACTN</name>
<evidence type="ECO:0000313" key="3">
    <source>
        <dbReference type="Proteomes" id="UP000635606"/>
    </source>
</evidence>
<dbReference type="GO" id="GO:0016020">
    <property type="term" value="C:membrane"/>
    <property type="evidence" value="ECO:0007669"/>
    <property type="project" value="TreeGrafter"/>
</dbReference>
<dbReference type="PRINTS" id="PR00111">
    <property type="entry name" value="ABHYDROLASE"/>
</dbReference>
<sequence length="283" mass="29681">MATPQRANLERHGVRIAYERTGAAEGTPLALLPAWMITTRRLWAAQVEHLADRHPLILHDARGSGGSDRPTDPAAYALPELVADAVAVLDATGTGRAVLVGHSFGGLVAYLTAVLHPDRVAGLVLIAPTIDVAGGEPTPLQTAIATFDGEPAGTGGWSRYNRGAWRTDFPGFVRWFTETALGAEADGEQRAAALLDGLGTTPEVLAATVAARSRKALTGRPPRCPALIVHGDRDAINPTAWSAALAALLDAPYEVLPGAGHTPQVTRAAETAHLIETFLKELA</sequence>
<feature type="domain" description="AB hydrolase-1" evidence="1">
    <location>
        <begin position="40"/>
        <end position="267"/>
    </location>
</feature>
<dbReference type="InterPro" id="IPR050266">
    <property type="entry name" value="AB_hydrolase_sf"/>
</dbReference>
<dbReference type="RefSeq" id="WP_203930030.1">
    <property type="nucleotide sequence ID" value="NZ_BOPH01000073.1"/>
</dbReference>
<reference evidence="2" key="1">
    <citation type="submission" date="2021-01" db="EMBL/GenBank/DDBJ databases">
        <title>Whole genome shotgun sequence of Virgisporangium ochraceum NBRC 16418.</title>
        <authorList>
            <person name="Komaki H."/>
            <person name="Tamura T."/>
        </authorList>
    </citation>
    <scope>NUCLEOTIDE SEQUENCE</scope>
    <source>
        <strain evidence="2">NBRC 16418</strain>
    </source>
</reference>
<comment type="caution">
    <text evidence="2">The sequence shown here is derived from an EMBL/GenBank/DDBJ whole genome shotgun (WGS) entry which is preliminary data.</text>
</comment>
<evidence type="ECO:0000313" key="2">
    <source>
        <dbReference type="EMBL" id="GIJ70120.1"/>
    </source>
</evidence>
<dbReference type="InterPro" id="IPR029058">
    <property type="entry name" value="AB_hydrolase_fold"/>
</dbReference>
<dbReference type="PRINTS" id="PR00412">
    <property type="entry name" value="EPOXHYDRLASE"/>
</dbReference>
<proteinExistence type="predicted"/>
<dbReference type="InterPro" id="IPR000073">
    <property type="entry name" value="AB_hydrolase_1"/>
</dbReference>
<gene>
    <name evidence="2" type="primary">bioH</name>
    <name evidence="2" type="ORF">Voc01_050370</name>
</gene>
<accession>A0A8J4EC53</accession>
<dbReference type="PANTHER" id="PTHR43798">
    <property type="entry name" value="MONOACYLGLYCEROL LIPASE"/>
    <property type="match status" value="1"/>
</dbReference>
<dbReference type="GO" id="GO:0003824">
    <property type="term" value="F:catalytic activity"/>
    <property type="evidence" value="ECO:0007669"/>
    <property type="project" value="InterPro"/>
</dbReference>
<dbReference type="Proteomes" id="UP000635606">
    <property type="component" value="Unassembled WGS sequence"/>
</dbReference>
<dbReference type="PANTHER" id="PTHR43798:SF33">
    <property type="entry name" value="HYDROLASE, PUTATIVE (AFU_ORTHOLOGUE AFUA_2G14860)-RELATED"/>
    <property type="match status" value="1"/>
</dbReference>
<dbReference type="InterPro" id="IPR000639">
    <property type="entry name" value="Epox_hydrolase-like"/>
</dbReference>
<keyword evidence="3" id="KW-1185">Reference proteome</keyword>
<dbReference type="SUPFAM" id="SSF53474">
    <property type="entry name" value="alpha/beta-Hydrolases"/>
    <property type="match status" value="1"/>
</dbReference>
<evidence type="ECO:0000259" key="1">
    <source>
        <dbReference type="Pfam" id="PF00561"/>
    </source>
</evidence>